<comment type="similarity">
    <text evidence="5">Belongs to the COX23 family.</text>
</comment>
<dbReference type="EMBL" id="GG745335">
    <property type="protein sequence ID" value="KNE59761.1"/>
    <property type="molecule type" value="Genomic_DNA"/>
</dbReference>
<evidence type="ECO:0000259" key="8">
    <source>
        <dbReference type="Pfam" id="PF06747"/>
    </source>
</evidence>
<dbReference type="Proteomes" id="UP000054350">
    <property type="component" value="Unassembled WGS sequence"/>
</dbReference>
<organism evidence="9 10">
    <name type="scientific">Allomyces macrogynus (strain ATCC 38327)</name>
    <name type="common">Allomyces javanicus var. macrogynus</name>
    <dbReference type="NCBI Taxonomy" id="578462"/>
    <lineage>
        <taxon>Eukaryota</taxon>
        <taxon>Fungi</taxon>
        <taxon>Fungi incertae sedis</taxon>
        <taxon>Blastocladiomycota</taxon>
        <taxon>Blastocladiomycetes</taxon>
        <taxon>Blastocladiales</taxon>
        <taxon>Blastocladiaceae</taxon>
        <taxon>Allomyces</taxon>
    </lineage>
</organism>
<comment type="function">
    <text evidence="1">Required for the assembly of cytochrome c oxidase.</text>
</comment>
<evidence type="ECO:0000256" key="4">
    <source>
        <dbReference type="ARBA" id="ARBA00023157"/>
    </source>
</evidence>
<keyword evidence="3" id="KW-0496">Mitochondrion</keyword>
<feature type="domain" description="CHCH" evidence="8">
    <location>
        <begin position="43"/>
        <end position="76"/>
    </location>
</feature>
<sequence>MSSPALPTTSSSSSARAASENAAAVAKAGDPNKKGIPTLHDYCKSEARASFRCLEDHSYDRQICRDLFQDYQDCKRVWQVMRKKANRGELE</sequence>
<dbReference type="SUPFAM" id="SSF47072">
    <property type="entry name" value="Cysteine alpha-hairpin motif"/>
    <property type="match status" value="1"/>
</dbReference>
<dbReference type="InterPro" id="IPR051040">
    <property type="entry name" value="COX23"/>
</dbReference>
<feature type="compositionally biased region" description="Low complexity" evidence="7">
    <location>
        <begin position="1"/>
        <end position="28"/>
    </location>
</feature>
<name>A0A0L0SB99_ALLM3</name>
<accession>A0A0L0SB99</accession>
<reference evidence="10" key="2">
    <citation type="submission" date="2009-11" db="EMBL/GenBank/DDBJ databases">
        <title>The Genome Sequence of Allomyces macrogynus strain ATCC 38327.</title>
        <authorList>
            <consortium name="The Broad Institute Genome Sequencing Platform"/>
            <person name="Russ C."/>
            <person name="Cuomo C."/>
            <person name="Shea T."/>
            <person name="Young S.K."/>
            <person name="Zeng Q."/>
            <person name="Koehrsen M."/>
            <person name="Haas B."/>
            <person name="Borodovsky M."/>
            <person name="Guigo R."/>
            <person name="Alvarado L."/>
            <person name="Berlin A."/>
            <person name="Borenstein D."/>
            <person name="Chen Z."/>
            <person name="Engels R."/>
            <person name="Freedman E."/>
            <person name="Gellesch M."/>
            <person name="Goldberg J."/>
            <person name="Griggs A."/>
            <person name="Gujja S."/>
            <person name="Heiman D."/>
            <person name="Hepburn T."/>
            <person name="Howarth C."/>
            <person name="Jen D."/>
            <person name="Larson L."/>
            <person name="Lewis B."/>
            <person name="Mehta T."/>
            <person name="Park D."/>
            <person name="Pearson M."/>
            <person name="Roberts A."/>
            <person name="Saif S."/>
            <person name="Shenoy N."/>
            <person name="Sisk P."/>
            <person name="Stolte C."/>
            <person name="Sykes S."/>
            <person name="Walk T."/>
            <person name="White J."/>
            <person name="Yandava C."/>
            <person name="Burger G."/>
            <person name="Gray M.W."/>
            <person name="Holland P.W.H."/>
            <person name="King N."/>
            <person name="Lang F.B.F."/>
            <person name="Roger A.J."/>
            <person name="Ruiz-Trillo I."/>
            <person name="Lander E."/>
            <person name="Nusbaum C."/>
        </authorList>
    </citation>
    <scope>NUCLEOTIDE SEQUENCE [LARGE SCALE GENOMIC DNA]</scope>
    <source>
        <strain evidence="10">ATCC 38327</strain>
    </source>
</reference>
<keyword evidence="10" id="KW-1185">Reference proteome</keyword>
<evidence type="ECO:0000256" key="6">
    <source>
        <dbReference type="ARBA" id="ARBA00041104"/>
    </source>
</evidence>
<dbReference type="PANTHER" id="PTHR46811:SF1">
    <property type="entry name" value="COILED-COIL-HELIX-COILED-COIL-HELIX DOMAIN-CONTAINING PROTEIN 7"/>
    <property type="match status" value="1"/>
</dbReference>
<dbReference type="AlphaFoldDB" id="A0A0L0SB99"/>
<evidence type="ECO:0000256" key="1">
    <source>
        <dbReference type="ARBA" id="ARBA00003875"/>
    </source>
</evidence>
<dbReference type="VEuPathDB" id="FungiDB:AMAG_18416"/>
<protein>
    <recommendedName>
        <fullName evidence="6">Cytochrome c oxidase-assembly factor COX23, mitochondrial</fullName>
    </recommendedName>
</protein>
<reference evidence="9 10" key="1">
    <citation type="submission" date="2009-11" db="EMBL/GenBank/DDBJ databases">
        <title>Annotation of Allomyces macrogynus ATCC 38327.</title>
        <authorList>
            <consortium name="The Broad Institute Genome Sequencing Platform"/>
            <person name="Russ C."/>
            <person name="Cuomo C."/>
            <person name="Burger G."/>
            <person name="Gray M.W."/>
            <person name="Holland P.W.H."/>
            <person name="King N."/>
            <person name="Lang F.B.F."/>
            <person name="Roger A.J."/>
            <person name="Ruiz-Trillo I."/>
            <person name="Young S.K."/>
            <person name="Zeng Q."/>
            <person name="Gargeya S."/>
            <person name="Fitzgerald M."/>
            <person name="Haas B."/>
            <person name="Abouelleil A."/>
            <person name="Alvarado L."/>
            <person name="Arachchi H.M."/>
            <person name="Berlin A."/>
            <person name="Chapman S.B."/>
            <person name="Gearin G."/>
            <person name="Goldberg J."/>
            <person name="Griggs A."/>
            <person name="Gujja S."/>
            <person name="Hansen M."/>
            <person name="Heiman D."/>
            <person name="Howarth C."/>
            <person name="Larimer J."/>
            <person name="Lui A."/>
            <person name="MacDonald P.J.P."/>
            <person name="McCowen C."/>
            <person name="Montmayeur A."/>
            <person name="Murphy C."/>
            <person name="Neiman D."/>
            <person name="Pearson M."/>
            <person name="Priest M."/>
            <person name="Roberts A."/>
            <person name="Saif S."/>
            <person name="Shea T."/>
            <person name="Sisk P."/>
            <person name="Stolte C."/>
            <person name="Sykes S."/>
            <person name="Wortman J."/>
            <person name="Nusbaum C."/>
            <person name="Birren B."/>
        </authorList>
    </citation>
    <scope>NUCLEOTIDE SEQUENCE [LARGE SCALE GENOMIC DNA]</scope>
    <source>
        <strain evidence="9 10">ATCC 38327</strain>
    </source>
</reference>
<dbReference type="InterPro" id="IPR009069">
    <property type="entry name" value="Cys_alpha_HP_mot_SF"/>
</dbReference>
<proteinExistence type="inferred from homology"/>
<dbReference type="PANTHER" id="PTHR46811">
    <property type="entry name" value="COILED-COIL-HELIX-COILED-COIL-HELIX DOMAIN-CONTAINING PROTEIN 7"/>
    <property type="match status" value="1"/>
</dbReference>
<dbReference type="Gene3D" id="1.10.287.1130">
    <property type="entry name" value="CytochromE C oxidase copper chaperone"/>
    <property type="match status" value="1"/>
</dbReference>
<dbReference type="PROSITE" id="PS51808">
    <property type="entry name" value="CHCH"/>
    <property type="match status" value="1"/>
</dbReference>
<dbReference type="Pfam" id="PF06747">
    <property type="entry name" value="CHCH"/>
    <property type="match status" value="1"/>
</dbReference>
<evidence type="ECO:0000313" key="10">
    <source>
        <dbReference type="Proteomes" id="UP000054350"/>
    </source>
</evidence>
<dbReference type="InterPro" id="IPR010625">
    <property type="entry name" value="CHCH"/>
</dbReference>
<dbReference type="GO" id="GO:0005758">
    <property type="term" value="C:mitochondrial intermembrane space"/>
    <property type="evidence" value="ECO:0007669"/>
    <property type="project" value="UniProtKB-SubCell"/>
</dbReference>
<comment type="subcellular location">
    <subcellularLocation>
        <location evidence="2">Mitochondrion intermembrane space</location>
    </subcellularLocation>
</comment>
<evidence type="ECO:0000256" key="7">
    <source>
        <dbReference type="SAM" id="MobiDB-lite"/>
    </source>
</evidence>
<evidence type="ECO:0000256" key="3">
    <source>
        <dbReference type="ARBA" id="ARBA00023128"/>
    </source>
</evidence>
<feature type="region of interest" description="Disordered" evidence="7">
    <location>
        <begin position="1"/>
        <end position="36"/>
    </location>
</feature>
<keyword evidence="4" id="KW-1015">Disulfide bond</keyword>
<evidence type="ECO:0000313" key="9">
    <source>
        <dbReference type="EMBL" id="KNE59761.1"/>
    </source>
</evidence>
<dbReference type="GO" id="GO:0033108">
    <property type="term" value="P:mitochondrial respiratory chain complex assembly"/>
    <property type="evidence" value="ECO:0007669"/>
    <property type="project" value="TreeGrafter"/>
</dbReference>
<evidence type="ECO:0000256" key="2">
    <source>
        <dbReference type="ARBA" id="ARBA00004569"/>
    </source>
</evidence>
<dbReference type="OMA" id="NDYFAAY"/>
<dbReference type="OrthoDB" id="9971592at2759"/>
<evidence type="ECO:0000256" key="5">
    <source>
        <dbReference type="ARBA" id="ARBA00038264"/>
    </source>
</evidence>
<gene>
    <name evidence="9" type="ORF">AMAG_18416</name>
</gene>